<dbReference type="InterPro" id="IPR036237">
    <property type="entry name" value="Xyl_isomerase-like_sf"/>
</dbReference>
<proteinExistence type="predicted"/>
<dbReference type="AlphaFoldDB" id="A0A840Q9W7"/>
<dbReference type="RefSeq" id="WP_184728222.1">
    <property type="nucleotide sequence ID" value="NZ_JACHIW010000001.1"/>
</dbReference>
<dbReference type="GO" id="GO:0016853">
    <property type="term" value="F:isomerase activity"/>
    <property type="evidence" value="ECO:0007669"/>
    <property type="project" value="UniProtKB-KW"/>
</dbReference>
<dbReference type="Pfam" id="PF01261">
    <property type="entry name" value="AP_endonuc_2"/>
    <property type="match status" value="1"/>
</dbReference>
<dbReference type="Proteomes" id="UP000584374">
    <property type="component" value="Unassembled WGS sequence"/>
</dbReference>
<evidence type="ECO:0000313" key="3">
    <source>
        <dbReference type="Proteomes" id="UP000584374"/>
    </source>
</evidence>
<dbReference type="PANTHER" id="PTHR12110">
    <property type="entry name" value="HYDROXYPYRUVATE ISOMERASE"/>
    <property type="match status" value="1"/>
</dbReference>
<protein>
    <submittedName>
        <fullName evidence="2">Sugar phosphate isomerase/epimerase</fullName>
    </submittedName>
</protein>
<dbReference type="InterPro" id="IPR013022">
    <property type="entry name" value="Xyl_isomerase-like_TIM-brl"/>
</dbReference>
<organism evidence="2 3">
    <name type="scientific">Saccharopolyspora phatthalungensis</name>
    <dbReference type="NCBI Taxonomy" id="664693"/>
    <lineage>
        <taxon>Bacteria</taxon>
        <taxon>Bacillati</taxon>
        <taxon>Actinomycetota</taxon>
        <taxon>Actinomycetes</taxon>
        <taxon>Pseudonocardiales</taxon>
        <taxon>Pseudonocardiaceae</taxon>
        <taxon>Saccharopolyspora</taxon>
    </lineage>
</organism>
<feature type="domain" description="Xylose isomerase-like TIM barrel" evidence="1">
    <location>
        <begin position="24"/>
        <end position="244"/>
    </location>
</feature>
<sequence length="274" mass="29668">MIERLCGIGDEAAPGLLRQIAVHRELGLTGLELRTIDGVGIHELSDAQADAAAEAVEAAGLTVPVVATPLGSWAVTVGVSDESEADVLRRAARNAARFDCRRLRIMSYPNDGRGAAQWRAEAIRKVRLLAELAAELNVTLLHENCNGWAGSSAARSLELLSEVDGLRLLFDIGNGIAYGYPSLPFLRDVLPYVDHVHVKDGHTEQGRAVFGWPGQGQAQLTDCLRVLRESGYQGWYSVEPHIAKIPHLGVTGDPELMTAGYIDYVRRLEKVATA</sequence>
<dbReference type="EMBL" id="JACHIW010000001">
    <property type="protein sequence ID" value="MBB5157226.1"/>
    <property type="molecule type" value="Genomic_DNA"/>
</dbReference>
<dbReference type="PANTHER" id="PTHR12110:SF53">
    <property type="entry name" value="BLR5974 PROTEIN"/>
    <property type="match status" value="1"/>
</dbReference>
<keyword evidence="2" id="KW-0413">Isomerase</keyword>
<reference evidence="2 3" key="1">
    <citation type="submission" date="2020-08" db="EMBL/GenBank/DDBJ databases">
        <title>Sequencing the genomes of 1000 actinobacteria strains.</title>
        <authorList>
            <person name="Klenk H.-P."/>
        </authorList>
    </citation>
    <scope>NUCLEOTIDE SEQUENCE [LARGE SCALE GENOMIC DNA]</scope>
    <source>
        <strain evidence="2 3">DSM 45584</strain>
    </source>
</reference>
<evidence type="ECO:0000313" key="2">
    <source>
        <dbReference type="EMBL" id="MBB5157226.1"/>
    </source>
</evidence>
<comment type="caution">
    <text evidence="2">The sequence shown here is derived from an EMBL/GenBank/DDBJ whole genome shotgun (WGS) entry which is preliminary data.</text>
</comment>
<evidence type="ECO:0000259" key="1">
    <source>
        <dbReference type="Pfam" id="PF01261"/>
    </source>
</evidence>
<dbReference type="SUPFAM" id="SSF51658">
    <property type="entry name" value="Xylose isomerase-like"/>
    <property type="match status" value="1"/>
</dbReference>
<gene>
    <name evidence="2" type="ORF">BJ970_004760</name>
</gene>
<dbReference type="InterPro" id="IPR050312">
    <property type="entry name" value="IolE/XylAMocC-like"/>
</dbReference>
<keyword evidence="3" id="KW-1185">Reference proteome</keyword>
<dbReference type="Gene3D" id="3.20.20.150">
    <property type="entry name" value="Divalent-metal-dependent TIM barrel enzymes"/>
    <property type="match status" value="1"/>
</dbReference>
<accession>A0A840Q9W7</accession>
<name>A0A840Q9W7_9PSEU</name>